<evidence type="ECO:0000259" key="1">
    <source>
        <dbReference type="PROSITE" id="PS51819"/>
    </source>
</evidence>
<evidence type="ECO:0000313" key="3">
    <source>
        <dbReference type="Proteomes" id="UP000076476"/>
    </source>
</evidence>
<keyword evidence="3" id="KW-1185">Reference proteome</keyword>
<name>A0A162CA74_9BACI</name>
<comment type="caution">
    <text evidence="2">The sequence shown here is derived from an EMBL/GenBank/DDBJ whole genome shotgun (WGS) entry which is preliminary data.</text>
</comment>
<dbReference type="InterPro" id="IPR004360">
    <property type="entry name" value="Glyas_Fos-R_dOase_dom"/>
</dbReference>
<proteinExistence type="predicted"/>
<dbReference type="Proteomes" id="UP000076476">
    <property type="component" value="Unassembled WGS sequence"/>
</dbReference>
<organism evidence="2 3">
    <name type="scientific">Aeribacillus pallidus</name>
    <dbReference type="NCBI Taxonomy" id="33936"/>
    <lineage>
        <taxon>Bacteria</taxon>
        <taxon>Bacillati</taxon>
        <taxon>Bacillota</taxon>
        <taxon>Bacilli</taxon>
        <taxon>Bacillales</taxon>
        <taxon>Bacillaceae</taxon>
        <taxon>Aeribacillus</taxon>
    </lineage>
</organism>
<dbReference type="PANTHER" id="PTHR35006:SF1">
    <property type="entry name" value="BLL2941 PROTEIN"/>
    <property type="match status" value="1"/>
</dbReference>
<dbReference type="SUPFAM" id="SSF54593">
    <property type="entry name" value="Glyoxalase/Bleomycin resistance protein/Dihydroxybiphenyl dioxygenase"/>
    <property type="match status" value="1"/>
</dbReference>
<gene>
    <name evidence="2" type="ORF">AZI98_00895</name>
</gene>
<dbReference type="Pfam" id="PF00903">
    <property type="entry name" value="Glyoxalase"/>
    <property type="match status" value="1"/>
</dbReference>
<reference evidence="2 3" key="1">
    <citation type="submission" date="2016-04" db="EMBL/GenBank/DDBJ databases">
        <title>Draft genome sequence of Aeribacillus pallidus 8m3 from petroleum reservoir.</title>
        <authorList>
            <person name="Poltaraus A.B."/>
            <person name="Nazina T.N."/>
            <person name="Tourova T.P."/>
            <person name="Malakho S.M."/>
            <person name="Korshunova A.V."/>
            <person name="Sokolova D.S."/>
        </authorList>
    </citation>
    <scope>NUCLEOTIDE SEQUENCE [LARGE SCALE GENOMIC DNA]</scope>
    <source>
        <strain evidence="2 3">8m3</strain>
    </source>
</reference>
<dbReference type="EMBL" id="LWBR01000003">
    <property type="protein sequence ID" value="KZN97913.1"/>
    <property type="molecule type" value="Genomic_DNA"/>
</dbReference>
<dbReference type="RefSeq" id="WP_063386412.1">
    <property type="nucleotide sequence ID" value="NZ_LWBR01000003.1"/>
</dbReference>
<evidence type="ECO:0000313" key="2">
    <source>
        <dbReference type="EMBL" id="KZN97913.1"/>
    </source>
</evidence>
<feature type="domain" description="VOC" evidence="1">
    <location>
        <begin position="3"/>
        <end position="124"/>
    </location>
</feature>
<dbReference type="InterPro" id="IPR029068">
    <property type="entry name" value="Glyas_Bleomycin-R_OHBP_Dase"/>
</dbReference>
<accession>A0A162CA74</accession>
<dbReference type="OrthoDB" id="5296884at2"/>
<sequence>MNRYSHIDLRVNSWEKVRTFYENLLPALGFTRTFHSEKWKVFAAEGELPSVPYFAITEDSNHKPNENLIGFWAHDREEVDRIAELVVRYGGTIDSGPWQFPISPTYYAVYFQDPCGNKYEMVHRLN</sequence>
<dbReference type="Gene3D" id="3.10.180.10">
    <property type="entry name" value="2,3-Dihydroxybiphenyl 1,2-Dioxygenase, domain 1"/>
    <property type="match status" value="1"/>
</dbReference>
<protein>
    <recommendedName>
        <fullName evidence="1">VOC domain-containing protein</fullName>
    </recommendedName>
</protein>
<dbReference type="AlphaFoldDB" id="A0A162CA74"/>
<dbReference type="InterPro" id="IPR037523">
    <property type="entry name" value="VOC_core"/>
</dbReference>
<dbReference type="PANTHER" id="PTHR35006">
    <property type="entry name" value="GLYOXALASE FAMILY PROTEIN (AFU_ORTHOLOGUE AFUA_5G14830)"/>
    <property type="match status" value="1"/>
</dbReference>
<dbReference type="STRING" id="33936.AZI98_00895"/>
<dbReference type="PROSITE" id="PS51819">
    <property type="entry name" value="VOC"/>
    <property type="match status" value="1"/>
</dbReference>